<dbReference type="InterPro" id="IPR016024">
    <property type="entry name" value="ARM-type_fold"/>
</dbReference>
<feature type="region of interest" description="Disordered" evidence="1">
    <location>
        <begin position="2437"/>
        <end position="2480"/>
    </location>
</feature>
<dbReference type="InterPro" id="IPR011989">
    <property type="entry name" value="ARM-like"/>
</dbReference>
<accession>A0AAD5T9I7</accession>
<dbReference type="Pfam" id="PF23099">
    <property type="entry name" value="UTP20_C"/>
    <property type="match status" value="1"/>
</dbReference>
<evidence type="ECO:0000256" key="1">
    <source>
        <dbReference type="SAM" id="MobiDB-lite"/>
    </source>
</evidence>
<feature type="compositionally biased region" description="Basic and acidic residues" evidence="1">
    <location>
        <begin position="2438"/>
        <end position="2447"/>
    </location>
</feature>
<dbReference type="GO" id="GO:0030686">
    <property type="term" value="C:90S preribosome"/>
    <property type="evidence" value="ECO:0007669"/>
    <property type="project" value="TreeGrafter"/>
</dbReference>
<dbReference type="InterPro" id="IPR057525">
    <property type="entry name" value="UTP20_C"/>
</dbReference>
<evidence type="ECO:0000259" key="2">
    <source>
        <dbReference type="Pfam" id="PF07539"/>
    </source>
</evidence>
<evidence type="ECO:0000313" key="6">
    <source>
        <dbReference type="Proteomes" id="UP001211907"/>
    </source>
</evidence>
<evidence type="ECO:0000259" key="4">
    <source>
        <dbReference type="Pfam" id="PF23099"/>
    </source>
</evidence>
<dbReference type="InterPro" id="IPR011430">
    <property type="entry name" value="UTP20_N"/>
</dbReference>
<dbReference type="InterPro" id="IPR052575">
    <property type="entry name" value="SSU_processome_comp_20"/>
</dbReference>
<feature type="compositionally biased region" description="Basic residues" evidence="1">
    <location>
        <begin position="2464"/>
        <end position="2480"/>
    </location>
</feature>
<proteinExistence type="predicted"/>
<organism evidence="5 6">
    <name type="scientific">Physocladia obscura</name>
    <dbReference type="NCBI Taxonomy" id="109957"/>
    <lineage>
        <taxon>Eukaryota</taxon>
        <taxon>Fungi</taxon>
        <taxon>Fungi incertae sedis</taxon>
        <taxon>Chytridiomycota</taxon>
        <taxon>Chytridiomycota incertae sedis</taxon>
        <taxon>Chytridiomycetes</taxon>
        <taxon>Chytridiales</taxon>
        <taxon>Chytriomycetaceae</taxon>
        <taxon>Physocladia</taxon>
    </lineage>
</organism>
<dbReference type="SUPFAM" id="SSF48371">
    <property type="entry name" value="ARM repeat"/>
    <property type="match status" value="2"/>
</dbReference>
<reference evidence="5" key="1">
    <citation type="submission" date="2020-05" db="EMBL/GenBank/DDBJ databases">
        <title>Phylogenomic resolution of chytrid fungi.</title>
        <authorList>
            <person name="Stajich J.E."/>
            <person name="Amses K."/>
            <person name="Simmons R."/>
            <person name="Seto K."/>
            <person name="Myers J."/>
            <person name="Bonds A."/>
            <person name="Quandt C.A."/>
            <person name="Barry K."/>
            <person name="Liu P."/>
            <person name="Grigoriev I."/>
            <person name="Longcore J.E."/>
            <person name="James T.Y."/>
        </authorList>
    </citation>
    <scope>NUCLEOTIDE SEQUENCE</scope>
    <source>
        <strain evidence="5">JEL0513</strain>
    </source>
</reference>
<dbReference type="PANTHER" id="PTHR17695">
    <property type="entry name" value="SMALL SUBUNIT PROCESSOME COMPONENT 20 HOMOLOG"/>
    <property type="match status" value="1"/>
</dbReference>
<dbReference type="GO" id="GO:0032040">
    <property type="term" value="C:small-subunit processome"/>
    <property type="evidence" value="ECO:0007669"/>
    <property type="project" value="TreeGrafter"/>
</dbReference>
<dbReference type="EMBL" id="JADGJH010000064">
    <property type="protein sequence ID" value="KAJ3139780.1"/>
    <property type="molecule type" value="Genomic_DNA"/>
</dbReference>
<evidence type="ECO:0000259" key="3">
    <source>
        <dbReference type="Pfam" id="PF20416"/>
    </source>
</evidence>
<dbReference type="InterPro" id="IPR046523">
    <property type="entry name" value="UTP20_dom"/>
</dbReference>
<evidence type="ECO:0000313" key="5">
    <source>
        <dbReference type="EMBL" id="KAJ3139780.1"/>
    </source>
</evidence>
<gene>
    <name evidence="5" type="primary">UTP20_2</name>
    <name evidence="5" type="ORF">HK100_011047</name>
</gene>
<dbReference type="Proteomes" id="UP001211907">
    <property type="component" value="Unassembled WGS sequence"/>
</dbReference>
<dbReference type="Pfam" id="PF07539">
    <property type="entry name" value="UTP20_N"/>
    <property type="match status" value="1"/>
</dbReference>
<dbReference type="Gene3D" id="1.25.10.10">
    <property type="entry name" value="Leucine-rich Repeat Variant"/>
    <property type="match status" value="3"/>
</dbReference>
<keyword evidence="6" id="KW-1185">Reference proteome</keyword>
<sequence length="2480" mass="281375">MKDHRSYIRQFGAEAFGFIIRKVPHEKLPAFLKFVIKSLQKDTSEAYSEGIALLLFETLKQVRHTLHSRAIPILRVFVDLIQENFSDSNNNAFDTLIKAITAIGHHLTPETADEIWEYSINSVTKHLGSYKNPENEANHEHFRKTFKVFATLVLLRKGSRICDRKAIYGVIEHILDVVVVKYNVDDSLALDVIECLASLTAFSNLENILLTGKAAVSKLFGSKNARYIFVFCDILRKLKSDHLAKFIMPQLVEFLPFAWATNSNMANMFLADLVDSNFESQLSFVAHDLKTPDLCLKLPKQVVFEYSKSLDTIVLDVEKIDNWANEIDCIVSENDGKSCSKLASLIVLLSSAKIISTPLSDLFDKLRSLIQAVLKAAPQVTGKYDGEYGSINRRACMSLIIQRVSETLVSRAVRAKDVKRLVTELFDTIVGEYLNEFFNDVQCLETVAAFVEASESFSTLVLFNQEQYCKILLTLVPNIGSVNPVVRSCSLRVIIGLAKYIGNQDIRIFEAAFECEQIEDSLEKYREKSLLIKKMENMIEAKAVNKVNEEAAIRYSLALLSCKFSMIHSDASSLLISLAKHSSDLFWKYYFPILLKTKSQGHDPVDFQIKFPEFNSAIDLERKGVTTICTAINKIHSISERTNSIFQNLNEYERLAFFKSTKDTIERLDDQHFYIILIKLLRNLPSLVEQKSTQILPLYFELLLRTDSGTEEHVEESEDTGVKNDAVSSTAEQIETSSIRGIVLEFLHVFENLNKPHTVHEPSKLYDSFLDLLSNGDAKIQLLALNCILKWNQPGVTQYGEHLKGLADDSKFRDFLSSLQVDELRNNVKIEDQTALMHILLRILYGKLISRRGRGSSKVGLKARRNAIFAFMVSLNDIDREFFIDLMVAPFQSILKLDSLGESMSDGTFSFVKDLVDSAVTSPIKFQVGFMNILEDSIKQLKNLISPVLPKIMTVVMYLMNAAEQELLKIDKKPVINEPESDDLTDSVRVKQLKDIRHTAMLRLAQLFNSIDNFDFGPYVPAIFVSIIDSRIEKFDTENTQSSSALMDILVSWSKKKNYALYLAHRRSLMPKVLAVLAANNVQESVISIVVAIFESFLELDERFESGEICAALVKPNMGPILKNFGILLEKLLQQSVQRFSTISLISRVIRVLAQTSSFVNNPIEAENLMAILTPCLRKRSQAVSEKLKVDILEILSNYIPVLPSLQDPETRMQAPYFTVISQMFSTLTERGSRLKAVQAFKNFAKIESKLQLIVEIVEKFNSYLKHRLEDPDFNLRFDAFTEIGQTLYKSMDSEQWLPILHSLIFSLQDQTEFSIRTSAAFCLSKFVEIASGQIQPDASIKNEEIAKMKNQVIHVLFPAIKNGISSNVELVRSEFMNLLGIIVKNFGNLDEFKDMVILLAADDDEASFFSNVYHMQVHRRIRALKRLAEIAATGVLSQSNVSNIFLPLVTHIIFEANRQSDHNIMNEAISTIAACSGCLSWGKYYGIIKNFLKAIPKRPLLEKELIRVVVAILENFKFKMMAHSLVETEATVPSIRKSAEAEFELSSMEVDSDGDDNAIKVDMPTGNTAQMQRIHNTVCKKLIPDLFAYLTKEDDENVNLRVPVAVAITKLLTKLPKDSMNIELPRLLTTVCQFLKNRLQDVRDGCREALIKIAKELGPVYFPFIIKELQGALLRGYQLHVLGYSVHHLLVGVTDSFGDNGYDTSIEMLVRIFVNDIFGSVSDEREVLEMNGKLKEIKRTKSFDSFELVAKTVKMNKITSLLLPLKELMLESNSSKTVNKIQDILRRIVSGLSANTSLAETDLLVFVHGLITETLPLSKLVSTPKQKRSVAEKRITVQMKRNEPLNDMLTYFKANAYLFIDFGLSILLVTIKKDGVRPNNPDHLKMMDPLIEVLSKSLYSTHNTVVVNSLKIFVYLVKWPLPSLEVSVPVILNRIFDLFMKKGDASSDKSDASLKLLSAIIKDCPSMAVVSKIMVTSQSNHVRDLCRQCHCQFLLEYPHGPLRLKKEFTYLLQNLKYEFDTGRESVLSFFALLIPKLSEDVLNEFAEMILLSFVMVLINDDTSKCREKASDLIKLLIRQVSLAKRDTFVNLMNGWFKQTEQPQILRTAAQLLGLYVEAVSERDARPIIEKMISHLLIVLKVVRDEHERLAYDNNEDNDPANDEEMKLQYWQAGYNALNALTKFFAKSVTVKFILGTDCLELWPMLKYLLLYPHNWIRSISCRIFGILFAAIDLENLDESNETVKAILLDPREISFVSMQMTKQLESPLLQEDQAKQVVKNLLFLGKFVLKFHKITEKDSETEDGDGKDDNIDSGNPILVKIFKRMAYIGRADLGTPKVLLRKTVFQWFGAMILSMKVGNYTPYVAPAMSVLYRTINSVGQDPEELKVLGKEIAEHMQNAIGISEYLEIYNKVHNTVQDVRQERKVKRKIQAVADPEASAKRREQKNVMKKAGKKRKAEEFSKSRIRIGMSKRARGLNME</sequence>
<feature type="domain" description="U3 small nucleolar RNA-associated protein 20 N-terminal" evidence="2">
    <location>
        <begin position="744"/>
        <end position="1367"/>
    </location>
</feature>
<feature type="domain" description="U3 small nucleolar RNA-associated protein 20 C-terminal" evidence="4">
    <location>
        <begin position="2217"/>
        <end position="2459"/>
    </location>
</feature>
<name>A0AAD5T9I7_9FUNG</name>
<dbReference type="Pfam" id="PF20416">
    <property type="entry name" value="UTP20"/>
    <property type="match status" value="1"/>
</dbReference>
<feature type="domain" description="U3 small nucleolar RNA-associated protein 20" evidence="3">
    <location>
        <begin position="1594"/>
        <end position="1812"/>
    </location>
</feature>
<protein>
    <submittedName>
        <fullName evidence="5">U3 snoRNP protein</fullName>
    </submittedName>
</protein>
<dbReference type="PANTHER" id="PTHR17695:SF11">
    <property type="entry name" value="SMALL SUBUNIT PROCESSOME COMPONENT 20 HOMOLOG"/>
    <property type="match status" value="1"/>
</dbReference>
<comment type="caution">
    <text evidence="5">The sequence shown here is derived from an EMBL/GenBank/DDBJ whole genome shotgun (WGS) entry which is preliminary data.</text>
</comment>